<sequence>MASPRLPFMNITWLTHGGGQYGIKGQIVKDPIDVHKTVRSLPRRGKSRPFLVLCHSRVEKGSSDEMFDELTS</sequence>
<comment type="caution">
    <text evidence="1">The sequence shown here is derived from an EMBL/GenBank/DDBJ whole genome shotgun (WGS) entry which is preliminary data.</text>
</comment>
<keyword evidence="2" id="KW-1185">Reference proteome</keyword>
<dbReference type="EMBL" id="CM023479">
    <property type="protein sequence ID" value="KAH7974823.1"/>
    <property type="molecule type" value="Genomic_DNA"/>
</dbReference>
<evidence type="ECO:0000313" key="2">
    <source>
        <dbReference type="Proteomes" id="UP000821865"/>
    </source>
</evidence>
<evidence type="ECO:0000313" key="1">
    <source>
        <dbReference type="EMBL" id="KAH7974823.1"/>
    </source>
</evidence>
<name>A0ACB8DQU1_DERSI</name>
<organism evidence="1 2">
    <name type="scientific">Dermacentor silvarum</name>
    <name type="common">Tick</name>
    <dbReference type="NCBI Taxonomy" id="543639"/>
    <lineage>
        <taxon>Eukaryota</taxon>
        <taxon>Metazoa</taxon>
        <taxon>Ecdysozoa</taxon>
        <taxon>Arthropoda</taxon>
        <taxon>Chelicerata</taxon>
        <taxon>Arachnida</taxon>
        <taxon>Acari</taxon>
        <taxon>Parasitiformes</taxon>
        <taxon>Ixodida</taxon>
        <taxon>Ixodoidea</taxon>
        <taxon>Ixodidae</taxon>
        <taxon>Rhipicephalinae</taxon>
        <taxon>Dermacentor</taxon>
    </lineage>
</organism>
<proteinExistence type="predicted"/>
<accession>A0ACB8DQU1</accession>
<gene>
    <name evidence="1" type="ORF">HPB49_020134</name>
</gene>
<protein>
    <submittedName>
        <fullName evidence="1">Uncharacterized protein</fullName>
    </submittedName>
</protein>
<reference evidence="1" key="1">
    <citation type="submission" date="2020-05" db="EMBL/GenBank/DDBJ databases">
        <title>Large-scale comparative analyses of tick genomes elucidate their genetic diversity and vector capacities.</title>
        <authorList>
            <person name="Jia N."/>
            <person name="Wang J."/>
            <person name="Shi W."/>
            <person name="Du L."/>
            <person name="Sun Y."/>
            <person name="Zhan W."/>
            <person name="Jiang J."/>
            <person name="Wang Q."/>
            <person name="Zhang B."/>
            <person name="Ji P."/>
            <person name="Sakyi L.B."/>
            <person name="Cui X."/>
            <person name="Yuan T."/>
            <person name="Jiang B."/>
            <person name="Yang W."/>
            <person name="Lam T.T.-Y."/>
            <person name="Chang Q."/>
            <person name="Ding S."/>
            <person name="Wang X."/>
            <person name="Zhu J."/>
            <person name="Ruan X."/>
            <person name="Zhao L."/>
            <person name="Wei J."/>
            <person name="Que T."/>
            <person name="Du C."/>
            <person name="Cheng J."/>
            <person name="Dai P."/>
            <person name="Han X."/>
            <person name="Huang E."/>
            <person name="Gao Y."/>
            <person name="Liu J."/>
            <person name="Shao H."/>
            <person name="Ye R."/>
            <person name="Li L."/>
            <person name="Wei W."/>
            <person name="Wang X."/>
            <person name="Wang C."/>
            <person name="Yang T."/>
            <person name="Huo Q."/>
            <person name="Li W."/>
            <person name="Guo W."/>
            <person name="Chen H."/>
            <person name="Zhou L."/>
            <person name="Ni X."/>
            <person name="Tian J."/>
            <person name="Zhou Y."/>
            <person name="Sheng Y."/>
            <person name="Liu T."/>
            <person name="Pan Y."/>
            <person name="Xia L."/>
            <person name="Li J."/>
            <person name="Zhao F."/>
            <person name="Cao W."/>
        </authorList>
    </citation>
    <scope>NUCLEOTIDE SEQUENCE</scope>
    <source>
        <strain evidence="1">Dsil-2018</strain>
    </source>
</reference>
<dbReference type="Proteomes" id="UP000821865">
    <property type="component" value="Chromosome 10"/>
</dbReference>